<dbReference type="AlphaFoldDB" id="A0A182T3I3"/>
<proteinExistence type="predicted"/>
<dbReference type="Proteomes" id="UP000075901">
    <property type="component" value="Unassembled WGS sequence"/>
</dbReference>
<accession>A0A182T3I3</accession>
<dbReference type="GO" id="GO:0004057">
    <property type="term" value="F:arginyl-tRNA--protein transferase activity"/>
    <property type="evidence" value="ECO:0007669"/>
    <property type="project" value="TreeGrafter"/>
</dbReference>
<dbReference type="InterPro" id="IPR030700">
    <property type="entry name" value="N-end_Aminoacyl_Trfase"/>
</dbReference>
<keyword evidence="2" id="KW-1185">Reference proteome</keyword>
<reference evidence="1" key="2">
    <citation type="submission" date="2020-05" db="UniProtKB">
        <authorList>
            <consortium name="EnsemblMetazoa"/>
        </authorList>
    </citation>
    <scope>IDENTIFICATION</scope>
    <source>
        <strain evidence="1">maculatus3</strain>
    </source>
</reference>
<dbReference type="GO" id="GO:0005737">
    <property type="term" value="C:cytoplasm"/>
    <property type="evidence" value="ECO:0007669"/>
    <property type="project" value="TreeGrafter"/>
</dbReference>
<protein>
    <submittedName>
        <fullName evidence="1">Uncharacterized protein</fullName>
    </submittedName>
</protein>
<dbReference type="EnsemblMetazoa" id="AMAM018890-RA">
    <property type="protein sequence ID" value="AMAM018890-PA"/>
    <property type="gene ID" value="AMAM018890"/>
</dbReference>
<evidence type="ECO:0000313" key="1">
    <source>
        <dbReference type="EnsemblMetazoa" id="AMAM018890-PA"/>
    </source>
</evidence>
<organism evidence="1 2">
    <name type="scientific">Anopheles maculatus</name>
    <dbReference type="NCBI Taxonomy" id="74869"/>
    <lineage>
        <taxon>Eukaryota</taxon>
        <taxon>Metazoa</taxon>
        <taxon>Ecdysozoa</taxon>
        <taxon>Arthropoda</taxon>
        <taxon>Hexapoda</taxon>
        <taxon>Insecta</taxon>
        <taxon>Pterygota</taxon>
        <taxon>Neoptera</taxon>
        <taxon>Endopterygota</taxon>
        <taxon>Diptera</taxon>
        <taxon>Nematocera</taxon>
        <taxon>Culicoidea</taxon>
        <taxon>Culicidae</taxon>
        <taxon>Anophelinae</taxon>
        <taxon>Anopheles</taxon>
        <taxon>Anopheles maculatus group</taxon>
    </lineage>
</organism>
<evidence type="ECO:0000313" key="2">
    <source>
        <dbReference type="Proteomes" id="UP000075901"/>
    </source>
</evidence>
<dbReference type="PANTHER" id="PTHR21367">
    <property type="entry name" value="ARGININE-TRNA-PROTEIN TRANSFERASE 1"/>
    <property type="match status" value="1"/>
</dbReference>
<dbReference type="PANTHER" id="PTHR21367:SF1">
    <property type="entry name" value="ARGINYL-TRNA--PROTEIN TRANSFERASE 1"/>
    <property type="match status" value="1"/>
</dbReference>
<dbReference type="VEuPathDB" id="VectorBase:AMAM018890"/>
<reference evidence="2" key="1">
    <citation type="submission" date="2013-09" db="EMBL/GenBank/DDBJ databases">
        <title>The Genome Sequence of Anopheles maculatus species B.</title>
        <authorList>
            <consortium name="The Broad Institute Genomics Platform"/>
            <person name="Neafsey D.E."/>
            <person name="Besansky N."/>
            <person name="Howell P."/>
            <person name="Walton C."/>
            <person name="Young S.K."/>
            <person name="Zeng Q."/>
            <person name="Gargeya S."/>
            <person name="Fitzgerald M."/>
            <person name="Haas B."/>
            <person name="Abouelleil A."/>
            <person name="Allen A.W."/>
            <person name="Alvarado L."/>
            <person name="Arachchi H.M."/>
            <person name="Berlin A.M."/>
            <person name="Chapman S.B."/>
            <person name="Gainer-Dewar J."/>
            <person name="Goldberg J."/>
            <person name="Griggs A."/>
            <person name="Gujja S."/>
            <person name="Hansen M."/>
            <person name="Howarth C."/>
            <person name="Imamovic A."/>
            <person name="Ireland A."/>
            <person name="Larimer J."/>
            <person name="McCowan C."/>
            <person name="Murphy C."/>
            <person name="Pearson M."/>
            <person name="Poon T.W."/>
            <person name="Priest M."/>
            <person name="Roberts A."/>
            <person name="Saif S."/>
            <person name="Shea T."/>
            <person name="Sisk P."/>
            <person name="Sykes S."/>
            <person name="Wortman J."/>
            <person name="Nusbaum C."/>
            <person name="Birren B."/>
        </authorList>
    </citation>
    <scope>NUCLEOTIDE SEQUENCE [LARGE SCALE GENOMIC DNA]</scope>
    <source>
        <strain evidence="2">maculatus3</strain>
    </source>
</reference>
<sequence>MRYKSNLQPSYLLCPETYTWHSLDATIVAKLDAHKYSRLNDDAGAQDTNKTTEQDLRDVLLLVGRSYTTE</sequence>
<name>A0A182T3I3_9DIPT</name>